<feature type="domain" description="RNA polymerase sigma factor 70 region 4 type 2" evidence="7">
    <location>
        <begin position="65"/>
        <end position="115"/>
    </location>
</feature>
<evidence type="ECO:0000313" key="9">
    <source>
        <dbReference type="Proteomes" id="UP000239485"/>
    </source>
</evidence>
<keyword evidence="4" id="KW-0238">DNA-binding</keyword>
<name>A0A2S6ICA2_9ACTN</name>
<dbReference type="AlphaFoldDB" id="A0A2S6ICA2"/>
<accession>A0A2S6ICA2</accession>
<dbReference type="GO" id="GO:0003677">
    <property type="term" value="F:DNA binding"/>
    <property type="evidence" value="ECO:0007669"/>
    <property type="project" value="UniProtKB-KW"/>
</dbReference>
<dbReference type="CDD" id="cd06171">
    <property type="entry name" value="Sigma70_r4"/>
    <property type="match status" value="1"/>
</dbReference>
<comment type="caution">
    <text evidence="8">The sequence shown here is derived from an EMBL/GenBank/DDBJ whole genome shotgun (WGS) entry which is preliminary data.</text>
</comment>
<gene>
    <name evidence="8" type="ORF">CLV92_1225</name>
</gene>
<protein>
    <submittedName>
        <fullName evidence="8">RNA polymerase sigma factor (Sigma-70 family)</fullName>
    </submittedName>
</protein>
<proteinExistence type="inferred from homology"/>
<evidence type="ECO:0000313" key="8">
    <source>
        <dbReference type="EMBL" id="PPK90830.1"/>
    </source>
</evidence>
<keyword evidence="9" id="KW-1185">Reference proteome</keyword>
<dbReference type="EMBL" id="PTJD01000022">
    <property type="protein sequence ID" value="PPK90830.1"/>
    <property type="molecule type" value="Genomic_DNA"/>
</dbReference>
<comment type="similarity">
    <text evidence="1">Belongs to the sigma-70 factor family. ECF subfamily.</text>
</comment>
<dbReference type="SUPFAM" id="SSF88659">
    <property type="entry name" value="Sigma3 and sigma4 domains of RNA polymerase sigma factors"/>
    <property type="match status" value="1"/>
</dbReference>
<evidence type="ECO:0000259" key="7">
    <source>
        <dbReference type="Pfam" id="PF08281"/>
    </source>
</evidence>
<dbReference type="Pfam" id="PF08281">
    <property type="entry name" value="Sigma70_r4_2"/>
    <property type="match status" value="1"/>
</dbReference>
<keyword evidence="5" id="KW-0804">Transcription</keyword>
<dbReference type="PANTHER" id="PTHR43133">
    <property type="entry name" value="RNA POLYMERASE ECF-TYPE SIGMA FACTO"/>
    <property type="match status" value="1"/>
</dbReference>
<evidence type="ECO:0000256" key="5">
    <source>
        <dbReference type="ARBA" id="ARBA00023163"/>
    </source>
</evidence>
<organism evidence="8 9">
    <name type="scientific">Kineococcus xinjiangensis</name>
    <dbReference type="NCBI Taxonomy" id="512762"/>
    <lineage>
        <taxon>Bacteria</taxon>
        <taxon>Bacillati</taxon>
        <taxon>Actinomycetota</taxon>
        <taxon>Actinomycetes</taxon>
        <taxon>Kineosporiales</taxon>
        <taxon>Kineosporiaceae</taxon>
        <taxon>Kineococcus</taxon>
    </lineage>
</organism>
<dbReference type="InterPro" id="IPR013324">
    <property type="entry name" value="RNA_pol_sigma_r3/r4-like"/>
</dbReference>
<keyword evidence="3" id="KW-0731">Sigma factor</keyword>
<feature type="region of interest" description="Disordered" evidence="6">
    <location>
        <begin position="116"/>
        <end position="141"/>
    </location>
</feature>
<dbReference type="GO" id="GO:0006352">
    <property type="term" value="P:DNA-templated transcription initiation"/>
    <property type="evidence" value="ECO:0007669"/>
    <property type="project" value="InterPro"/>
</dbReference>
<keyword evidence="2" id="KW-0805">Transcription regulation</keyword>
<evidence type="ECO:0000256" key="2">
    <source>
        <dbReference type="ARBA" id="ARBA00023015"/>
    </source>
</evidence>
<dbReference type="Proteomes" id="UP000239485">
    <property type="component" value="Unassembled WGS sequence"/>
</dbReference>
<dbReference type="Gene3D" id="1.10.10.10">
    <property type="entry name" value="Winged helix-like DNA-binding domain superfamily/Winged helix DNA-binding domain"/>
    <property type="match status" value="1"/>
</dbReference>
<evidence type="ECO:0000256" key="6">
    <source>
        <dbReference type="SAM" id="MobiDB-lite"/>
    </source>
</evidence>
<dbReference type="InterPro" id="IPR039425">
    <property type="entry name" value="RNA_pol_sigma-70-like"/>
</dbReference>
<evidence type="ECO:0000256" key="1">
    <source>
        <dbReference type="ARBA" id="ARBA00010641"/>
    </source>
</evidence>
<reference evidence="8 9" key="1">
    <citation type="submission" date="2018-02" db="EMBL/GenBank/DDBJ databases">
        <title>Genomic Encyclopedia of Archaeal and Bacterial Type Strains, Phase II (KMG-II): from individual species to whole genera.</title>
        <authorList>
            <person name="Goeker M."/>
        </authorList>
    </citation>
    <scope>NUCLEOTIDE SEQUENCE [LARGE SCALE GENOMIC DNA]</scope>
    <source>
        <strain evidence="8 9">DSM 22857</strain>
    </source>
</reference>
<sequence length="141" mass="15430">MGLLEVLKAWRRLHPGGDPEAYARVVMTRLAAKAGRRRWRGETPTAVLPDTTYAGHGDLDADLDAQRMLAELPTPQRLVLVLRFWLDLSEQDTAEALSCSVGTVKSRTSRALATLRATTAQQAEAPPRRDAGTRPESGVAR</sequence>
<dbReference type="InterPro" id="IPR036388">
    <property type="entry name" value="WH-like_DNA-bd_sf"/>
</dbReference>
<dbReference type="InterPro" id="IPR013249">
    <property type="entry name" value="RNA_pol_sigma70_r4_t2"/>
</dbReference>
<dbReference type="GO" id="GO:0016987">
    <property type="term" value="F:sigma factor activity"/>
    <property type="evidence" value="ECO:0007669"/>
    <property type="project" value="UniProtKB-KW"/>
</dbReference>
<evidence type="ECO:0000256" key="4">
    <source>
        <dbReference type="ARBA" id="ARBA00023125"/>
    </source>
</evidence>
<evidence type="ECO:0000256" key="3">
    <source>
        <dbReference type="ARBA" id="ARBA00023082"/>
    </source>
</evidence>
<dbReference type="PANTHER" id="PTHR43133:SF50">
    <property type="entry name" value="ECF RNA POLYMERASE SIGMA FACTOR SIGM"/>
    <property type="match status" value="1"/>
</dbReference>